<feature type="compositionally biased region" description="Polar residues" evidence="1">
    <location>
        <begin position="1"/>
        <end position="11"/>
    </location>
</feature>
<dbReference type="EMBL" id="CM003535">
    <property type="protein sequence ID" value="RCV37864.1"/>
    <property type="molecule type" value="Genomic_DNA"/>
</dbReference>
<reference evidence="2" key="1">
    <citation type="journal article" date="2012" name="Nat. Biotechnol.">
        <title>Reference genome sequence of the model plant Setaria.</title>
        <authorList>
            <person name="Bennetzen J.L."/>
            <person name="Schmutz J."/>
            <person name="Wang H."/>
            <person name="Percifield R."/>
            <person name="Hawkins J."/>
            <person name="Pontaroli A.C."/>
            <person name="Estep M."/>
            <person name="Feng L."/>
            <person name="Vaughn J.N."/>
            <person name="Grimwood J."/>
            <person name="Jenkins J."/>
            <person name="Barry K."/>
            <person name="Lindquist E."/>
            <person name="Hellsten U."/>
            <person name="Deshpande S."/>
            <person name="Wang X."/>
            <person name="Wu X."/>
            <person name="Mitros T."/>
            <person name="Triplett J."/>
            <person name="Yang X."/>
            <person name="Ye C.Y."/>
            <person name="Mauro-Herrera M."/>
            <person name="Wang L."/>
            <person name="Li P."/>
            <person name="Sharma M."/>
            <person name="Sharma R."/>
            <person name="Ronald P.C."/>
            <person name="Panaud O."/>
            <person name="Kellogg E.A."/>
            <person name="Brutnell T.P."/>
            <person name="Doust A.N."/>
            <person name="Tuskan G.A."/>
            <person name="Rokhsar D."/>
            <person name="Devos K.M."/>
        </authorList>
    </citation>
    <scope>NUCLEOTIDE SEQUENCE [LARGE SCALE GENOMIC DNA]</scope>
    <source>
        <strain evidence="2">Yugu1</strain>
    </source>
</reference>
<dbReference type="AlphaFoldDB" id="A0A368S687"/>
<feature type="region of interest" description="Disordered" evidence="1">
    <location>
        <begin position="1"/>
        <end position="55"/>
    </location>
</feature>
<name>A0A368S687_SETIT</name>
<sequence>MDRSPSPQSSLSFRRPSPPTARAPQPPFSGRRAGLRPPAPRRPYPACSPAAQAPPTSRLLPIVPSICGLGRGVDAGGACAGSIQVEDGRYTGNLGEAGGDFGVILAISLGNLVIERTKIGREQRGAGIFGSVSSDLLERAGFLGLPWWSCSAGDSEPCQMPKGA</sequence>
<reference evidence="2" key="2">
    <citation type="submission" date="2015-07" db="EMBL/GenBank/DDBJ databases">
        <authorList>
            <person name="Noorani M."/>
        </authorList>
    </citation>
    <scope>NUCLEOTIDE SEQUENCE</scope>
    <source>
        <strain evidence="2">Yugu1</strain>
    </source>
</reference>
<evidence type="ECO:0000256" key="1">
    <source>
        <dbReference type="SAM" id="MobiDB-lite"/>
    </source>
</evidence>
<proteinExistence type="predicted"/>
<evidence type="ECO:0000313" key="2">
    <source>
        <dbReference type="EMBL" id="RCV37864.1"/>
    </source>
</evidence>
<accession>A0A368S687</accession>
<protein>
    <submittedName>
        <fullName evidence="2">Uncharacterized protein</fullName>
    </submittedName>
</protein>
<gene>
    <name evidence="2" type="ORF">SETIT_8G096600v2</name>
</gene>
<feature type="compositionally biased region" description="Pro residues" evidence="1">
    <location>
        <begin position="16"/>
        <end position="27"/>
    </location>
</feature>
<organism evidence="2">
    <name type="scientific">Setaria italica</name>
    <name type="common">Foxtail millet</name>
    <name type="synonym">Panicum italicum</name>
    <dbReference type="NCBI Taxonomy" id="4555"/>
    <lineage>
        <taxon>Eukaryota</taxon>
        <taxon>Viridiplantae</taxon>
        <taxon>Streptophyta</taxon>
        <taxon>Embryophyta</taxon>
        <taxon>Tracheophyta</taxon>
        <taxon>Spermatophyta</taxon>
        <taxon>Magnoliopsida</taxon>
        <taxon>Liliopsida</taxon>
        <taxon>Poales</taxon>
        <taxon>Poaceae</taxon>
        <taxon>PACMAD clade</taxon>
        <taxon>Panicoideae</taxon>
        <taxon>Panicodae</taxon>
        <taxon>Paniceae</taxon>
        <taxon>Cenchrinae</taxon>
        <taxon>Setaria</taxon>
    </lineage>
</organism>